<feature type="region of interest" description="Disordered" evidence="1">
    <location>
        <begin position="68"/>
        <end position="88"/>
    </location>
</feature>
<name>A0A377HMW6_GRIHO</name>
<protein>
    <submittedName>
        <fullName evidence="2">Predicted Fe-S protein</fullName>
    </submittedName>
</protein>
<dbReference type="STRING" id="673.AL542_16645"/>
<proteinExistence type="predicted"/>
<gene>
    <name evidence="2" type="ORF">NCTC11645_01921</name>
</gene>
<organism evidence="2 3">
    <name type="scientific">Grimontia hollisae</name>
    <name type="common">Vibrio hollisae</name>
    <dbReference type="NCBI Taxonomy" id="673"/>
    <lineage>
        <taxon>Bacteria</taxon>
        <taxon>Pseudomonadati</taxon>
        <taxon>Pseudomonadota</taxon>
        <taxon>Gammaproteobacteria</taxon>
        <taxon>Vibrionales</taxon>
        <taxon>Vibrionaceae</taxon>
        <taxon>Grimontia</taxon>
    </lineage>
</organism>
<dbReference type="Proteomes" id="UP000254512">
    <property type="component" value="Unassembled WGS sequence"/>
</dbReference>
<dbReference type="AlphaFoldDB" id="A0A377HMW6"/>
<dbReference type="PANTHER" id="PTHR35175:SF1">
    <property type="entry name" value="OXIDOREDUCTASE"/>
    <property type="match status" value="1"/>
</dbReference>
<dbReference type="RefSeq" id="WP_040529020.1">
    <property type="nucleotide sequence ID" value="NZ_CABMOB010000001.1"/>
</dbReference>
<accession>A0A377HMW6</accession>
<dbReference type="InterPro" id="IPR010710">
    <property type="entry name" value="DUF1289"/>
</dbReference>
<sequence>MEQLDFFTVPSPCIGVCQANNKGYCKGCFRSRDERFHWNDLTSAQRRNVIRLCKQRYARLLRAKLVKDAESQTEPVNPQQSLFGDDEE</sequence>
<evidence type="ECO:0000256" key="1">
    <source>
        <dbReference type="SAM" id="MobiDB-lite"/>
    </source>
</evidence>
<evidence type="ECO:0000313" key="2">
    <source>
        <dbReference type="EMBL" id="STO57529.1"/>
    </source>
</evidence>
<dbReference type="KEGG" id="gho:AL542_16645"/>
<dbReference type="EMBL" id="UGHD01000002">
    <property type="protein sequence ID" value="STO57529.1"/>
    <property type="molecule type" value="Genomic_DNA"/>
</dbReference>
<evidence type="ECO:0000313" key="3">
    <source>
        <dbReference type="Proteomes" id="UP000254512"/>
    </source>
</evidence>
<dbReference type="Pfam" id="PF06945">
    <property type="entry name" value="DUF1289"/>
    <property type="match status" value="1"/>
</dbReference>
<dbReference type="PANTHER" id="PTHR35175">
    <property type="entry name" value="DUF1289 DOMAIN-CONTAINING PROTEIN"/>
    <property type="match status" value="1"/>
</dbReference>
<feature type="compositionally biased region" description="Polar residues" evidence="1">
    <location>
        <begin position="72"/>
        <end position="82"/>
    </location>
</feature>
<dbReference type="GeneID" id="58897583"/>
<reference evidence="2 3" key="1">
    <citation type="submission" date="2018-06" db="EMBL/GenBank/DDBJ databases">
        <authorList>
            <consortium name="Pathogen Informatics"/>
            <person name="Doyle S."/>
        </authorList>
    </citation>
    <scope>NUCLEOTIDE SEQUENCE [LARGE SCALE GENOMIC DNA]</scope>
    <source>
        <strain evidence="2 3">NCTC11645</strain>
    </source>
</reference>